<organism evidence="2">
    <name type="scientific">marine metagenome</name>
    <dbReference type="NCBI Taxonomy" id="408172"/>
    <lineage>
        <taxon>unclassified sequences</taxon>
        <taxon>metagenomes</taxon>
        <taxon>ecological metagenomes</taxon>
    </lineage>
</organism>
<dbReference type="InterPro" id="IPR013815">
    <property type="entry name" value="ATP_grasp_subdomain_1"/>
</dbReference>
<dbReference type="GO" id="GO:0018169">
    <property type="term" value="F:ribosomal S6-glutamic acid ligase activity"/>
    <property type="evidence" value="ECO:0007669"/>
    <property type="project" value="TreeGrafter"/>
</dbReference>
<reference evidence="2" key="1">
    <citation type="submission" date="2018-05" db="EMBL/GenBank/DDBJ databases">
        <authorList>
            <person name="Lanie J.A."/>
            <person name="Ng W.-L."/>
            <person name="Kazmierczak K.M."/>
            <person name="Andrzejewski T.M."/>
            <person name="Davidsen T.M."/>
            <person name="Wayne K.J."/>
            <person name="Tettelin H."/>
            <person name="Glass J.I."/>
            <person name="Rusch D."/>
            <person name="Podicherti R."/>
            <person name="Tsui H.-C.T."/>
            <person name="Winkler M.E."/>
        </authorList>
    </citation>
    <scope>NUCLEOTIDE SEQUENCE</scope>
</reference>
<proteinExistence type="predicted"/>
<dbReference type="SUPFAM" id="SSF56059">
    <property type="entry name" value="Glutathione synthetase ATP-binding domain-like"/>
    <property type="match status" value="1"/>
</dbReference>
<accession>A0A381TEJ0</accession>
<protein>
    <recommendedName>
        <fullName evidence="1">ATP-grasp fold RimK-type domain-containing protein</fullName>
    </recommendedName>
</protein>
<sequence length="314" mass="36647">MFPKRNLEKIVEKVAIDFNIEINYLSNNWIILLKKNNKIKQIFGYNFDINSCMSKMNCDDKHACSLILSQYDIPNIPCDFFSIYVYLENDYDKLEKEVKSSFNKFNGNIVIKPNTGTSGNDVYHCLNEKDTIKYAKNLWKLRKDFIISPFKSLKNEFRVIVLNDQVELIYCKSKSTIIGDGKTTLIKLLKNKLKNVFEHDIISCIDKKYSPNYIIPKNETIVYSWKHNLKYGNNVSIDIDNDSYYKINNLALLAANSIKIKFASIDIVQDDNDNFMVLEMNAGVMLEKFSKQNDKFYGIAENIYTKAIKYMFDE</sequence>
<dbReference type="AlphaFoldDB" id="A0A381TEJ0"/>
<gene>
    <name evidence="2" type="ORF">METZ01_LOCUS67364</name>
</gene>
<dbReference type="GO" id="GO:0005737">
    <property type="term" value="C:cytoplasm"/>
    <property type="evidence" value="ECO:0007669"/>
    <property type="project" value="TreeGrafter"/>
</dbReference>
<feature type="domain" description="ATP-grasp fold RimK-type" evidence="1">
    <location>
        <begin position="227"/>
        <end position="292"/>
    </location>
</feature>
<dbReference type="PANTHER" id="PTHR21621:SF0">
    <property type="entry name" value="BETA-CITRYLGLUTAMATE SYNTHASE B-RELATED"/>
    <property type="match status" value="1"/>
</dbReference>
<name>A0A381TEJ0_9ZZZZ</name>
<dbReference type="InterPro" id="IPR013651">
    <property type="entry name" value="ATP-grasp_RimK-type"/>
</dbReference>
<dbReference type="Gene3D" id="3.30.470.20">
    <property type="entry name" value="ATP-grasp fold, B domain"/>
    <property type="match status" value="2"/>
</dbReference>
<dbReference type="Gene3D" id="3.30.1490.20">
    <property type="entry name" value="ATP-grasp fold, A domain"/>
    <property type="match status" value="1"/>
</dbReference>
<evidence type="ECO:0000259" key="1">
    <source>
        <dbReference type="Pfam" id="PF08443"/>
    </source>
</evidence>
<evidence type="ECO:0000313" key="2">
    <source>
        <dbReference type="EMBL" id="SVA14510.1"/>
    </source>
</evidence>
<dbReference type="GO" id="GO:0005524">
    <property type="term" value="F:ATP binding"/>
    <property type="evidence" value="ECO:0007669"/>
    <property type="project" value="InterPro"/>
</dbReference>
<dbReference type="EMBL" id="UINC01004462">
    <property type="protein sequence ID" value="SVA14510.1"/>
    <property type="molecule type" value="Genomic_DNA"/>
</dbReference>
<dbReference type="GO" id="GO:0009432">
    <property type="term" value="P:SOS response"/>
    <property type="evidence" value="ECO:0007669"/>
    <property type="project" value="TreeGrafter"/>
</dbReference>
<dbReference type="Pfam" id="PF08443">
    <property type="entry name" value="RimK"/>
    <property type="match status" value="1"/>
</dbReference>
<dbReference type="PANTHER" id="PTHR21621">
    <property type="entry name" value="RIBOSOMAL PROTEIN S6 MODIFICATION PROTEIN"/>
    <property type="match status" value="1"/>
</dbReference>